<reference evidence="1 2" key="1">
    <citation type="submission" date="2023-08" db="EMBL/GenBank/DDBJ databases">
        <title>Implementing the SeqCode for naming new Mesorhizobium species isolated from Vachellia karroo root nodules.</title>
        <authorList>
            <person name="Van Lill M."/>
        </authorList>
    </citation>
    <scope>NUCLEOTIDE SEQUENCE [LARGE SCALE GENOMIC DNA]</scope>
    <source>
        <strain evidence="1 2">VK4B</strain>
    </source>
</reference>
<keyword evidence="2" id="KW-1185">Reference proteome</keyword>
<accession>A0ABU5ATB7</accession>
<dbReference type="EMBL" id="JAVIIP010000014">
    <property type="protein sequence ID" value="MDX8540554.1"/>
    <property type="molecule type" value="Genomic_DNA"/>
</dbReference>
<organism evidence="1 2">
    <name type="scientific">Mesorhizobium abyssinicae</name>
    <dbReference type="NCBI Taxonomy" id="1209958"/>
    <lineage>
        <taxon>Bacteria</taxon>
        <taxon>Pseudomonadati</taxon>
        <taxon>Pseudomonadota</taxon>
        <taxon>Alphaproteobacteria</taxon>
        <taxon>Hyphomicrobiales</taxon>
        <taxon>Phyllobacteriaceae</taxon>
        <taxon>Mesorhizobium</taxon>
    </lineage>
</organism>
<evidence type="ECO:0000313" key="2">
    <source>
        <dbReference type="Proteomes" id="UP001276564"/>
    </source>
</evidence>
<dbReference type="Proteomes" id="UP001276564">
    <property type="component" value="Unassembled WGS sequence"/>
</dbReference>
<name>A0ABU5ATB7_9HYPH</name>
<evidence type="ECO:0000313" key="1">
    <source>
        <dbReference type="EMBL" id="MDX8540554.1"/>
    </source>
</evidence>
<dbReference type="RefSeq" id="WP_127284203.1">
    <property type="nucleotide sequence ID" value="NZ_JARAKC010000026.1"/>
</dbReference>
<protein>
    <submittedName>
        <fullName evidence="1">Uncharacterized protein</fullName>
    </submittedName>
</protein>
<sequence>MLPHVETPNSENVAACCDKLLAERGTGLLSMTEAIGELRRRTGTERSDADLAGLITKKAALLGVAVMAH</sequence>
<proteinExistence type="predicted"/>
<gene>
    <name evidence="1" type="ORF">RFM23_23300</name>
</gene>
<comment type="caution">
    <text evidence="1">The sequence shown here is derived from an EMBL/GenBank/DDBJ whole genome shotgun (WGS) entry which is preliminary data.</text>
</comment>